<dbReference type="AlphaFoldDB" id="W7CZD5"/>
<keyword evidence="3" id="KW-1185">Reference proteome</keyword>
<dbReference type="Proteomes" id="UP000019243">
    <property type="component" value="Unassembled WGS sequence"/>
</dbReference>
<feature type="transmembrane region" description="Helical" evidence="1">
    <location>
        <begin position="12"/>
        <end position="32"/>
    </location>
</feature>
<protein>
    <submittedName>
        <fullName evidence="2">Uncharacterized protein</fullName>
    </submittedName>
</protein>
<evidence type="ECO:0000313" key="3">
    <source>
        <dbReference type="Proteomes" id="UP000019243"/>
    </source>
</evidence>
<sequence>MAIIEIMKERYLYILLFVAAFAVSAVILWGGWRMRFSVPRIVAMLLFLIGLSLAISTLYLLLYVILGDATV</sequence>
<proteinExistence type="predicted"/>
<keyword evidence="1" id="KW-1133">Transmembrane helix</keyword>
<dbReference type="STRING" id="1265861.BCAMP_03900"/>
<evidence type="ECO:0000313" key="2">
    <source>
        <dbReference type="EMBL" id="EUJ41126.1"/>
    </source>
</evidence>
<gene>
    <name evidence="2" type="ORF">BCAMP_03900</name>
</gene>
<dbReference type="RefSeq" id="WP_035313725.1">
    <property type="nucleotide sequence ID" value="NZ_AODH01000013.1"/>
</dbReference>
<reference evidence="2 3" key="1">
    <citation type="submission" date="2012-12" db="EMBL/GenBank/DDBJ databases">
        <title>Novel taxa of Listeriaceae from agricultural environments in the United States.</title>
        <authorList>
            <person name="den Bakker H.C."/>
            <person name="Allred A."/>
            <person name="Warchocki S."/>
            <person name="Wright E.M."/>
            <person name="Burrell A."/>
            <person name="Nightingale K.K."/>
            <person name="Kephart D."/>
            <person name="Wiedmann M."/>
        </authorList>
    </citation>
    <scope>NUCLEOTIDE SEQUENCE [LARGE SCALE GENOMIC DNA]</scope>
    <source>
        <strain evidence="2 3">FSL F6-1037</strain>
    </source>
</reference>
<dbReference type="EMBL" id="AODH01000013">
    <property type="protein sequence ID" value="EUJ41126.1"/>
    <property type="molecule type" value="Genomic_DNA"/>
</dbReference>
<keyword evidence="1" id="KW-0472">Membrane</keyword>
<accession>W7CZD5</accession>
<organism evidence="2 3">
    <name type="scientific">Brochothrix campestris FSL F6-1037</name>
    <dbReference type="NCBI Taxonomy" id="1265861"/>
    <lineage>
        <taxon>Bacteria</taxon>
        <taxon>Bacillati</taxon>
        <taxon>Bacillota</taxon>
        <taxon>Bacilli</taxon>
        <taxon>Bacillales</taxon>
        <taxon>Listeriaceae</taxon>
        <taxon>Brochothrix</taxon>
    </lineage>
</organism>
<name>W7CZD5_9LIST</name>
<evidence type="ECO:0000256" key="1">
    <source>
        <dbReference type="SAM" id="Phobius"/>
    </source>
</evidence>
<comment type="caution">
    <text evidence="2">The sequence shown here is derived from an EMBL/GenBank/DDBJ whole genome shotgun (WGS) entry which is preliminary data.</text>
</comment>
<feature type="transmembrane region" description="Helical" evidence="1">
    <location>
        <begin position="44"/>
        <end position="66"/>
    </location>
</feature>
<keyword evidence="1" id="KW-0812">Transmembrane</keyword>